<sequence length="227" mass="24878">MLYIVATPIGNLEDITLRALRVLREVDFILCEDTRVTKKLLAKYEITTPVISYHQHSAAPKVEKIIALLKQNKNLALVTDAGTPGISDPGNLLIAAVLAAPENLPVKIIPIPGPSAIIAALSVSGLPTDKFLFLGFLPHKKGRQTLVKKIIASEQTIVVYESCHRIVKFLWELIDNGGANLKIVVGRELTKMFETIYRGKPAEILAILQSDSNNLRGEFVVVISHNS</sequence>
<dbReference type="PIRSF" id="PIRSF005917">
    <property type="entry name" value="MTase_YraL"/>
    <property type="match status" value="1"/>
</dbReference>
<dbReference type="NCBIfam" id="TIGR00096">
    <property type="entry name" value="16S rRNA (cytidine(1402)-2'-O)-methyltransferase"/>
    <property type="match status" value="1"/>
</dbReference>
<dbReference type="EMBL" id="PFAS01000064">
    <property type="protein sequence ID" value="PIT93565.1"/>
    <property type="molecule type" value="Genomic_DNA"/>
</dbReference>
<comment type="caution">
    <text evidence="8">The sequence shown here is derived from an EMBL/GenBank/DDBJ whole genome shotgun (WGS) entry which is preliminary data.</text>
</comment>
<accession>A0A2M6WLC4</accession>
<dbReference type="FunFam" id="3.30.950.10:FF:000002">
    <property type="entry name" value="Ribosomal RNA small subunit methyltransferase I"/>
    <property type="match status" value="1"/>
</dbReference>
<keyword evidence="4 6" id="KW-0808">Transferase</keyword>
<dbReference type="Proteomes" id="UP000229335">
    <property type="component" value="Unassembled WGS sequence"/>
</dbReference>
<dbReference type="Gene3D" id="3.40.1010.10">
    <property type="entry name" value="Cobalt-precorrin-4 Transmethylase, Domain 1"/>
    <property type="match status" value="1"/>
</dbReference>
<dbReference type="InterPro" id="IPR014776">
    <property type="entry name" value="4pyrrole_Mease_sub2"/>
</dbReference>
<evidence type="ECO:0000256" key="1">
    <source>
        <dbReference type="ARBA" id="ARBA00022490"/>
    </source>
</evidence>
<dbReference type="Pfam" id="PF00590">
    <property type="entry name" value="TP_methylase"/>
    <property type="match status" value="1"/>
</dbReference>
<keyword evidence="2 6" id="KW-0698">rRNA processing</keyword>
<dbReference type="InterPro" id="IPR014777">
    <property type="entry name" value="4pyrrole_Mease_sub1"/>
</dbReference>
<organism evidence="8 9">
    <name type="scientific">Candidatus Falkowbacteria bacterium CG10_big_fil_rev_8_21_14_0_10_43_11</name>
    <dbReference type="NCBI Taxonomy" id="1974568"/>
    <lineage>
        <taxon>Bacteria</taxon>
        <taxon>Candidatus Falkowiibacteriota</taxon>
    </lineage>
</organism>
<evidence type="ECO:0000256" key="6">
    <source>
        <dbReference type="HAMAP-Rule" id="MF_01877"/>
    </source>
</evidence>
<comment type="subcellular location">
    <subcellularLocation>
        <location evidence="6">Cytoplasm</location>
    </subcellularLocation>
</comment>
<name>A0A2M6WLC4_9BACT</name>
<comment type="catalytic activity">
    <reaction evidence="6">
        <text>cytidine(1402) in 16S rRNA + S-adenosyl-L-methionine = 2'-O-methylcytidine(1402) in 16S rRNA + S-adenosyl-L-homocysteine + H(+)</text>
        <dbReference type="Rhea" id="RHEA:42924"/>
        <dbReference type="Rhea" id="RHEA-COMP:10285"/>
        <dbReference type="Rhea" id="RHEA-COMP:10286"/>
        <dbReference type="ChEBI" id="CHEBI:15378"/>
        <dbReference type="ChEBI" id="CHEBI:57856"/>
        <dbReference type="ChEBI" id="CHEBI:59789"/>
        <dbReference type="ChEBI" id="CHEBI:74495"/>
        <dbReference type="ChEBI" id="CHEBI:82748"/>
        <dbReference type="EC" id="2.1.1.198"/>
    </reaction>
</comment>
<dbReference type="PANTHER" id="PTHR46111:SF1">
    <property type="entry name" value="RIBOSOMAL RNA SMALL SUBUNIT METHYLTRANSFERASE I"/>
    <property type="match status" value="1"/>
</dbReference>
<evidence type="ECO:0000313" key="8">
    <source>
        <dbReference type="EMBL" id="PIT93565.1"/>
    </source>
</evidence>
<dbReference type="InterPro" id="IPR008189">
    <property type="entry name" value="rRNA_ssu_MeTfrase_I"/>
</dbReference>
<keyword evidence="5 6" id="KW-0949">S-adenosyl-L-methionine</keyword>
<comment type="function">
    <text evidence="6">Catalyzes the 2'-O-methylation of the ribose of cytidine 1402 (C1402) in 16S rRNA.</text>
</comment>
<feature type="domain" description="Tetrapyrrole methylase" evidence="7">
    <location>
        <begin position="1"/>
        <end position="203"/>
    </location>
</feature>
<evidence type="ECO:0000256" key="3">
    <source>
        <dbReference type="ARBA" id="ARBA00022603"/>
    </source>
</evidence>
<dbReference type="InterPro" id="IPR035996">
    <property type="entry name" value="4pyrrol_Methylase_sf"/>
</dbReference>
<evidence type="ECO:0000259" key="7">
    <source>
        <dbReference type="Pfam" id="PF00590"/>
    </source>
</evidence>
<dbReference type="SUPFAM" id="SSF53790">
    <property type="entry name" value="Tetrapyrrole methylase"/>
    <property type="match status" value="1"/>
</dbReference>
<reference evidence="9" key="1">
    <citation type="submission" date="2017-09" db="EMBL/GenBank/DDBJ databases">
        <title>Depth-based differentiation of microbial function through sediment-hosted aquifers and enrichment of novel symbionts in the deep terrestrial subsurface.</title>
        <authorList>
            <person name="Probst A.J."/>
            <person name="Ladd B."/>
            <person name="Jarett J.K."/>
            <person name="Geller-Mcgrath D.E."/>
            <person name="Sieber C.M.K."/>
            <person name="Emerson J.B."/>
            <person name="Anantharaman K."/>
            <person name="Thomas B.C."/>
            <person name="Malmstrom R."/>
            <person name="Stieglmeier M."/>
            <person name="Klingl A."/>
            <person name="Woyke T."/>
            <person name="Ryan C.M."/>
            <person name="Banfield J.F."/>
        </authorList>
    </citation>
    <scope>NUCLEOTIDE SEQUENCE [LARGE SCALE GENOMIC DNA]</scope>
</reference>
<keyword evidence="3 6" id="KW-0489">Methyltransferase</keyword>
<dbReference type="Gene3D" id="3.30.950.10">
    <property type="entry name" value="Methyltransferase, Cobalt-precorrin-4 Transmethylase, Domain 2"/>
    <property type="match status" value="1"/>
</dbReference>
<dbReference type="CDD" id="cd11648">
    <property type="entry name" value="RsmI"/>
    <property type="match status" value="1"/>
</dbReference>
<dbReference type="GO" id="GO:0005737">
    <property type="term" value="C:cytoplasm"/>
    <property type="evidence" value="ECO:0007669"/>
    <property type="project" value="UniProtKB-SubCell"/>
</dbReference>
<evidence type="ECO:0000256" key="4">
    <source>
        <dbReference type="ARBA" id="ARBA00022679"/>
    </source>
</evidence>
<evidence type="ECO:0000256" key="5">
    <source>
        <dbReference type="ARBA" id="ARBA00022691"/>
    </source>
</evidence>
<comment type="similarity">
    <text evidence="6">Belongs to the methyltransferase superfamily. RsmI family.</text>
</comment>
<dbReference type="AlphaFoldDB" id="A0A2M6WLC4"/>
<evidence type="ECO:0000313" key="9">
    <source>
        <dbReference type="Proteomes" id="UP000229335"/>
    </source>
</evidence>
<dbReference type="EC" id="2.1.1.198" evidence="6"/>
<evidence type="ECO:0000256" key="2">
    <source>
        <dbReference type="ARBA" id="ARBA00022552"/>
    </source>
</evidence>
<dbReference type="InterPro" id="IPR000878">
    <property type="entry name" value="4pyrrol_Mease"/>
</dbReference>
<protein>
    <recommendedName>
        <fullName evidence="6">Ribosomal RNA small subunit methyltransferase I</fullName>
        <ecNumber evidence="6">2.1.1.198</ecNumber>
    </recommendedName>
    <alternativeName>
        <fullName evidence="6">16S rRNA 2'-O-ribose C1402 methyltransferase</fullName>
    </alternativeName>
    <alternativeName>
        <fullName evidence="6">rRNA (cytidine-2'-O-)-methyltransferase RsmI</fullName>
    </alternativeName>
</protein>
<gene>
    <name evidence="6 8" type="primary">rsmI</name>
    <name evidence="8" type="ORF">COU00_03680</name>
</gene>
<dbReference type="FunFam" id="3.40.1010.10:FF:000007">
    <property type="entry name" value="Ribosomal RNA small subunit methyltransferase I"/>
    <property type="match status" value="1"/>
</dbReference>
<keyword evidence="1 6" id="KW-0963">Cytoplasm</keyword>
<dbReference type="GO" id="GO:0070677">
    <property type="term" value="F:rRNA (cytosine-2'-O-)-methyltransferase activity"/>
    <property type="evidence" value="ECO:0007669"/>
    <property type="project" value="UniProtKB-UniRule"/>
</dbReference>
<proteinExistence type="inferred from homology"/>
<dbReference type="PANTHER" id="PTHR46111">
    <property type="entry name" value="RIBOSOMAL RNA SMALL SUBUNIT METHYLTRANSFERASE I"/>
    <property type="match status" value="1"/>
</dbReference>
<dbReference type="HAMAP" id="MF_01877">
    <property type="entry name" value="16SrRNA_methyltr_I"/>
    <property type="match status" value="1"/>
</dbReference>